<accession>A0AC61U202</accession>
<sequence length="205" mass="22900">MLRRGAPEEPEWYRTATRSIALAEQEARTDSRQKVLAQQRAYEAQQQAAARAAAQHHANRAFAQQQAHHQQAQHHANRAFAQQQAHHQQAQHRARLQQQQYTAHYVTERAHTNPTPRPTLRTRLLAGIVTVASLVLLLIFTLYYGAAFGIVLTLVSLPGRPHPADARRADLPVARPLRGRTTGVTCSPPSSTERWGRPSRPSSAT</sequence>
<dbReference type="Proteomes" id="UP001059663">
    <property type="component" value="Chromosome"/>
</dbReference>
<reference evidence="1" key="1">
    <citation type="submission" date="2021-11" db="EMBL/GenBank/DDBJ databases">
        <title>Study of the species diversity of bacterial strains isolated from a unique natural object - Shulgan-Tash cave (Bashkiria).</title>
        <authorList>
            <person name="Sazanova A.L."/>
            <person name="Chirak E.R."/>
            <person name="Safronova V.I."/>
        </authorList>
    </citation>
    <scope>NUCLEOTIDE SEQUENCE</scope>
    <source>
        <strain evidence="1">P1</strain>
    </source>
</reference>
<organism evidence="1 2">
    <name type="scientific">Janibacter limosus</name>
    <dbReference type="NCBI Taxonomy" id="53458"/>
    <lineage>
        <taxon>Bacteria</taxon>
        <taxon>Bacillati</taxon>
        <taxon>Actinomycetota</taxon>
        <taxon>Actinomycetes</taxon>
        <taxon>Micrococcales</taxon>
        <taxon>Intrasporangiaceae</taxon>
        <taxon>Janibacter</taxon>
    </lineage>
</organism>
<dbReference type="EMBL" id="CP087977">
    <property type="protein sequence ID" value="UUZ43893.1"/>
    <property type="molecule type" value="Genomic_DNA"/>
</dbReference>
<name>A0AC61U202_9MICO</name>
<gene>
    <name evidence="1" type="ORF">LP422_14380</name>
</gene>
<protein>
    <submittedName>
        <fullName evidence="1">Uncharacterized protein</fullName>
    </submittedName>
</protein>
<evidence type="ECO:0000313" key="1">
    <source>
        <dbReference type="EMBL" id="UUZ43893.1"/>
    </source>
</evidence>
<proteinExistence type="predicted"/>
<evidence type="ECO:0000313" key="2">
    <source>
        <dbReference type="Proteomes" id="UP001059663"/>
    </source>
</evidence>